<dbReference type="VEuPathDB" id="FungiDB:RhiirA1_410395"/>
<accession>A0A2I1HD55</accession>
<evidence type="ECO:0000313" key="2">
    <source>
        <dbReference type="EMBL" id="PKY39208.1"/>
    </source>
</evidence>
<dbReference type="EMBL" id="LLXI01000055">
    <property type="protein sequence ID" value="PKY39208.1"/>
    <property type="molecule type" value="Genomic_DNA"/>
</dbReference>
<dbReference type="VEuPathDB" id="FungiDB:FUN_010342"/>
<feature type="transmembrane region" description="Helical" evidence="1">
    <location>
        <begin position="168"/>
        <end position="187"/>
    </location>
</feature>
<feature type="transmembrane region" description="Helical" evidence="1">
    <location>
        <begin position="144"/>
        <end position="162"/>
    </location>
</feature>
<name>A0A2I1HD55_9GLOM</name>
<keyword evidence="4" id="KW-1185">Reference proteome</keyword>
<comment type="caution">
    <text evidence="3">The sequence shown here is derived from an EMBL/GenBank/DDBJ whole genome shotgun (WGS) entry which is preliminary data.</text>
</comment>
<keyword evidence="1" id="KW-0472">Membrane</keyword>
<evidence type="ECO:0000313" key="3">
    <source>
        <dbReference type="EMBL" id="PKY56823.1"/>
    </source>
</evidence>
<evidence type="ECO:0000256" key="1">
    <source>
        <dbReference type="SAM" id="Phobius"/>
    </source>
</evidence>
<evidence type="ECO:0000313" key="4">
    <source>
        <dbReference type="Proteomes" id="UP000234323"/>
    </source>
</evidence>
<dbReference type="VEuPathDB" id="FungiDB:RhiirFUN_015690"/>
<dbReference type="Proteomes" id="UP000234323">
    <property type="component" value="Unassembled WGS sequence"/>
</dbReference>
<organism evidence="3 4">
    <name type="scientific">Rhizophagus irregularis</name>
    <dbReference type="NCBI Taxonomy" id="588596"/>
    <lineage>
        <taxon>Eukaryota</taxon>
        <taxon>Fungi</taxon>
        <taxon>Fungi incertae sedis</taxon>
        <taxon>Mucoromycota</taxon>
        <taxon>Glomeromycotina</taxon>
        <taxon>Glomeromycetes</taxon>
        <taxon>Glomerales</taxon>
        <taxon>Glomeraceae</taxon>
        <taxon>Rhizophagus</taxon>
    </lineage>
</organism>
<sequence length="304" mass="34399">MADTLSPTELDMDETELDMNELLHSIEYFSAQIIKIRAEDNFIQEKINQISIQIMRFGIFVEESISQSIKMQNYAGDLVVFAERCNGFSREVLLRILRSLSRDSRVYKSEATLLKQQIKSIVNSFVGIAKEISEYNDRIKERKVATIVAGLGFTAAVASILFTGGASLVALGFGGLAGVGGAAIAGISTTNANTSSNESIKLNYQLESVREEFSQHLQMMRNGLENVAYTIFRCEFYWERQIIDIEDIIRLLERGEQRIIKINSRSILTKAKKICANSEEYMTAMLEKDIKKIIYGWYRPVNNK</sequence>
<protein>
    <submittedName>
        <fullName evidence="3">Uncharacterized protein</fullName>
    </submittedName>
</protein>
<dbReference type="EMBL" id="LLXI01002315">
    <property type="protein sequence ID" value="PKY56823.1"/>
    <property type="molecule type" value="Genomic_DNA"/>
</dbReference>
<dbReference type="AlphaFoldDB" id="A0A2I1HD55"/>
<keyword evidence="1" id="KW-1133">Transmembrane helix</keyword>
<reference evidence="3 4" key="1">
    <citation type="submission" date="2015-10" db="EMBL/GenBank/DDBJ databases">
        <title>Genome analyses suggest a sexual origin of heterokaryosis in a supposedly ancient asexual fungus.</title>
        <authorList>
            <person name="Ropars J."/>
            <person name="Sedzielewska K."/>
            <person name="Noel J."/>
            <person name="Charron P."/>
            <person name="Farinelli L."/>
            <person name="Marton T."/>
            <person name="Kruger M."/>
            <person name="Pelin A."/>
            <person name="Brachmann A."/>
            <person name="Corradi N."/>
        </authorList>
    </citation>
    <scope>NUCLEOTIDE SEQUENCE [LARGE SCALE GENOMIC DNA]</scope>
    <source>
        <strain evidence="3 4">A4</strain>
    </source>
</reference>
<gene>
    <name evidence="2" type="ORF">RhiirA4_452368</name>
    <name evidence="3" type="ORF">RhiirA4_477388</name>
</gene>
<proteinExistence type="predicted"/>
<keyword evidence="1" id="KW-0812">Transmembrane</keyword>